<evidence type="ECO:0008006" key="3">
    <source>
        <dbReference type="Google" id="ProtNLM"/>
    </source>
</evidence>
<dbReference type="SUPFAM" id="SSF49265">
    <property type="entry name" value="Fibronectin type III"/>
    <property type="match status" value="1"/>
</dbReference>
<gene>
    <name evidence="2" type="ORF">METZ01_LOCUS71541</name>
</gene>
<protein>
    <recommendedName>
        <fullName evidence="3">Fibronectin type-III domain-containing protein</fullName>
    </recommendedName>
</protein>
<proteinExistence type="predicted"/>
<organism evidence="2">
    <name type="scientific">marine metagenome</name>
    <dbReference type="NCBI Taxonomy" id="408172"/>
    <lineage>
        <taxon>unclassified sequences</taxon>
        <taxon>metagenomes</taxon>
        <taxon>ecological metagenomes</taxon>
    </lineage>
</organism>
<sequence length="707" mass="78717">MGLLLAVSYSQEVKWMSIGDLHNWYSAAGCEIEVGRTGQVSDQQDGLRYPAFYRVQDNQAAKGLWLGAANFHDPVVNKDYEYKVVHAGPRHLDIENETIPVEMTMDGKYDHPNVFVDGDPATNLQYLDNVNNVDPSLPSDRRINNTVQTSIGVQMKRTIYAFSHPEHQNYHIQEYVFTNNGCFDKDCTTNYEQTLEGFQVYLQYRYAISREGMVYDGGWLPQSAAWGHNTMNDVIGEHPDAPSNNDQYYDDGEVIRGLFSWQGYHSDASFDNIGGPNAPGEGHLGAAQFVGVVTLHADTSPSDNADDINQPSTTWFITSDDPTTSGNDQYNETKSINEYTNYMTVGHPDLSQAEIVGTGNANQFNDPRTGSNPGGTSQGIGFGPYTLAPGDSIRIVVAEGAAGLSREMCYLVGQNWKNEAHTDNLPTSSALHTHMIDNYHRTSNDNNLYKNSWVFTGVDSIIKTFKKARENFYLMESGQSLPAPPEPPSIFNVTSGGDRIIIDWTNEPESGPGFGGYSLYRLKFKPDTTVFSYNVTQGEIDSVDETIATIWTLDPGVNEYEDLTAERGFDYFYFLEAFDNGTNDDIVLNSSKFYTLTNKAASLKRPPGESFDDIRVVPNPFHISARDLQYGVSAPDRLMFLNIPPVCTIRIFTERGDLVDTIQHSDGSGDEAWNSITSSRQIIVSGLYIAHFDMPEGNAIRKFTVVR</sequence>
<evidence type="ECO:0000256" key="1">
    <source>
        <dbReference type="SAM" id="MobiDB-lite"/>
    </source>
</evidence>
<dbReference type="EMBL" id="UINC01005046">
    <property type="protein sequence ID" value="SVA18687.1"/>
    <property type="molecule type" value="Genomic_DNA"/>
</dbReference>
<dbReference type="InterPro" id="IPR036116">
    <property type="entry name" value="FN3_sf"/>
</dbReference>
<evidence type="ECO:0000313" key="2">
    <source>
        <dbReference type="EMBL" id="SVA18687.1"/>
    </source>
</evidence>
<accession>A0A381TUQ6</accession>
<name>A0A381TUQ6_9ZZZZ</name>
<reference evidence="2" key="1">
    <citation type="submission" date="2018-05" db="EMBL/GenBank/DDBJ databases">
        <authorList>
            <person name="Lanie J.A."/>
            <person name="Ng W.-L."/>
            <person name="Kazmierczak K.M."/>
            <person name="Andrzejewski T.M."/>
            <person name="Davidsen T.M."/>
            <person name="Wayne K.J."/>
            <person name="Tettelin H."/>
            <person name="Glass J.I."/>
            <person name="Rusch D."/>
            <person name="Podicherti R."/>
            <person name="Tsui H.-C.T."/>
            <person name="Winkler M.E."/>
        </authorList>
    </citation>
    <scope>NUCLEOTIDE SEQUENCE</scope>
</reference>
<feature type="region of interest" description="Disordered" evidence="1">
    <location>
        <begin position="302"/>
        <end position="330"/>
    </location>
</feature>
<dbReference type="AlphaFoldDB" id="A0A381TUQ6"/>